<name>D3RW89_ALLVD</name>
<sequence>MAAYLSIHGVQRIQVRADGQTENGKDVRWWQTLSLFDSKGDLLGEVTLHFADAAAALPLGEQPPYFGFDPRRMSALEVGEIAPF</sequence>
<evidence type="ECO:0000313" key="1">
    <source>
        <dbReference type="EMBL" id="ADC64101.1"/>
    </source>
</evidence>
<gene>
    <name evidence="1" type="ordered locus">Alvin_3205</name>
</gene>
<protein>
    <submittedName>
        <fullName evidence="1">Uncharacterized protein</fullName>
    </submittedName>
</protein>
<dbReference type="OrthoDB" id="5772630at2"/>
<accession>D3RW89</accession>
<organism evidence="1 2">
    <name type="scientific">Allochromatium vinosum (strain ATCC 17899 / DSM 180 / NBRC 103801 / NCIMB 10441 / D)</name>
    <name type="common">Chromatium vinosum</name>
    <dbReference type="NCBI Taxonomy" id="572477"/>
    <lineage>
        <taxon>Bacteria</taxon>
        <taxon>Pseudomonadati</taxon>
        <taxon>Pseudomonadota</taxon>
        <taxon>Gammaproteobacteria</taxon>
        <taxon>Chromatiales</taxon>
        <taxon>Chromatiaceae</taxon>
        <taxon>Allochromatium</taxon>
    </lineage>
</organism>
<dbReference type="EMBL" id="CP001897">
    <property type="protein sequence ID" value="ADC64101.1"/>
    <property type="molecule type" value="Genomic_DNA"/>
</dbReference>
<evidence type="ECO:0000313" key="2">
    <source>
        <dbReference type="Proteomes" id="UP000001441"/>
    </source>
</evidence>
<dbReference type="AlphaFoldDB" id="D3RW89"/>
<proteinExistence type="predicted"/>
<dbReference type="KEGG" id="alv:Alvin_3205"/>
<geneLocation type="plasmid" evidence="1 2">
    <name>pALVIN01</name>
</geneLocation>
<dbReference type="RefSeq" id="WP_012972365.1">
    <property type="nucleotide sequence ID" value="NC_013852.1"/>
</dbReference>
<reference evidence="1 2" key="1">
    <citation type="journal article" date="2011" name="Stand. Genomic Sci.">
        <title>Complete genome sequence of Allochromatium vinosum DSM 180(T).</title>
        <authorList>
            <person name="Weissgerber T."/>
            <person name="Zigann R."/>
            <person name="Bruce D."/>
            <person name="Chang Y.J."/>
            <person name="Detter J.C."/>
            <person name="Han C."/>
            <person name="Hauser L."/>
            <person name="Jeffries C.D."/>
            <person name="Land M."/>
            <person name="Munk A.C."/>
            <person name="Tapia R."/>
            <person name="Dahl C."/>
        </authorList>
    </citation>
    <scope>NUCLEOTIDE SEQUENCE [LARGE SCALE GENOMIC DNA]</scope>
    <source>
        <strain evidence="2">ATCC 17899 / DSM 180 / NBRC 103801 / NCIMB 10441 / D</strain>
        <plasmid evidence="2">Plasmid pALVIN01</plasmid>
    </source>
</reference>
<keyword evidence="1" id="KW-0614">Plasmid</keyword>
<keyword evidence="2" id="KW-1185">Reference proteome</keyword>
<dbReference type="HOGENOM" id="CLU_2520284_0_0_6"/>
<dbReference type="Proteomes" id="UP000001441">
    <property type="component" value="Plasmid pALVIN01"/>
</dbReference>